<gene>
    <name evidence="2" type="ORF">DK846_00365</name>
</gene>
<comment type="caution">
    <text evidence="2">The sequence shown here is derived from an EMBL/GenBank/DDBJ whole genome shotgun (WGS) entry which is preliminary data.</text>
</comment>
<name>A0A2V2NED1_9EURY</name>
<dbReference type="Proteomes" id="UP000245657">
    <property type="component" value="Unassembled WGS sequence"/>
</dbReference>
<protein>
    <submittedName>
        <fullName evidence="2">Uncharacterized protein</fullName>
    </submittedName>
</protein>
<dbReference type="RefSeq" id="WP_109966937.1">
    <property type="nucleotide sequence ID" value="NZ_CP176093.1"/>
</dbReference>
<organism evidence="2 3">
    <name type="scientific">Methanospirillum lacunae</name>
    <dbReference type="NCBI Taxonomy" id="668570"/>
    <lineage>
        <taxon>Archaea</taxon>
        <taxon>Methanobacteriati</taxon>
        <taxon>Methanobacteriota</taxon>
        <taxon>Stenosarchaea group</taxon>
        <taxon>Methanomicrobia</taxon>
        <taxon>Methanomicrobiales</taxon>
        <taxon>Methanospirillaceae</taxon>
        <taxon>Methanospirillum</taxon>
    </lineage>
</organism>
<feature type="transmembrane region" description="Helical" evidence="1">
    <location>
        <begin position="12"/>
        <end position="31"/>
    </location>
</feature>
<evidence type="ECO:0000256" key="1">
    <source>
        <dbReference type="SAM" id="Phobius"/>
    </source>
</evidence>
<dbReference type="AlphaFoldDB" id="A0A2V2NED1"/>
<proteinExistence type="predicted"/>
<reference evidence="2 3" key="1">
    <citation type="submission" date="2018-05" db="EMBL/GenBank/DDBJ databases">
        <title>Draft genome of Methanospirillum lacunae Ki8-1.</title>
        <authorList>
            <person name="Dueholm M.S."/>
            <person name="Nielsen P.H."/>
            <person name="Bakmann L.F."/>
            <person name="Otzen D.E."/>
        </authorList>
    </citation>
    <scope>NUCLEOTIDE SEQUENCE [LARGE SCALE GENOMIC DNA]</scope>
    <source>
        <strain evidence="2 3">Ki8-1</strain>
    </source>
</reference>
<dbReference type="GeneID" id="97548829"/>
<keyword evidence="3" id="KW-1185">Reference proteome</keyword>
<keyword evidence="1" id="KW-0472">Membrane</keyword>
<keyword evidence="1" id="KW-1133">Transmembrane helix</keyword>
<evidence type="ECO:0000313" key="3">
    <source>
        <dbReference type="Proteomes" id="UP000245657"/>
    </source>
</evidence>
<dbReference type="EMBL" id="QGMY01000001">
    <property type="protein sequence ID" value="PWR74737.1"/>
    <property type="molecule type" value="Genomic_DNA"/>
</dbReference>
<sequence>MSVKRVYKSVAIGATVILVLIGAIIVLSTLFSTTLPDRTGDISLSYNETSSDTLPNTPDSISSLYISLDPVKNIHTGDQIVVSGVTNLQPGSIISLKITPAFAERTDDSNSKTTFKSFLGLMGSIRVSPDNEQVHHWLWVANSSDLSPNLYEVTASFICPFSNSNKIPGVVFSGTSRFTLTQRSV</sequence>
<accession>A0A2V2NED1</accession>
<keyword evidence="1" id="KW-0812">Transmembrane</keyword>
<evidence type="ECO:0000313" key="2">
    <source>
        <dbReference type="EMBL" id="PWR74737.1"/>
    </source>
</evidence>